<evidence type="ECO:0000313" key="6">
    <source>
        <dbReference type="Proteomes" id="UP000240638"/>
    </source>
</evidence>
<evidence type="ECO:0000259" key="4">
    <source>
        <dbReference type="PROSITE" id="PS50932"/>
    </source>
</evidence>
<dbReference type="Pfam" id="PF00356">
    <property type="entry name" value="LacI"/>
    <property type="match status" value="1"/>
</dbReference>
<keyword evidence="2" id="KW-0238">DNA-binding</keyword>
<dbReference type="SMART" id="SM00354">
    <property type="entry name" value="HTH_LACI"/>
    <property type="match status" value="1"/>
</dbReference>
<organism evidence="5 6">
    <name type="scientific">Trinickia symbiotica</name>
    <dbReference type="NCBI Taxonomy" id="863227"/>
    <lineage>
        <taxon>Bacteria</taxon>
        <taxon>Pseudomonadati</taxon>
        <taxon>Pseudomonadota</taxon>
        <taxon>Betaproteobacteria</taxon>
        <taxon>Burkholderiales</taxon>
        <taxon>Burkholderiaceae</taxon>
        <taxon>Trinickia</taxon>
    </lineage>
</organism>
<feature type="domain" description="HTH lacI-type" evidence="4">
    <location>
        <begin position="18"/>
        <end position="72"/>
    </location>
</feature>
<proteinExistence type="predicted"/>
<dbReference type="GO" id="GO:0000976">
    <property type="term" value="F:transcription cis-regulatory region binding"/>
    <property type="evidence" value="ECO:0007669"/>
    <property type="project" value="TreeGrafter"/>
</dbReference>
<gene>
    <name evidence="5" type="ORF">C9I57_00660</name>
</gene>
<protein>
    <submittedName>
        <fullName evidence="5">LacI family transcriptional regulator</fullName>
    </submittedName>
</protein>
<evidence type="ECO:0000256" key="2">
    <source>
        <dbReference type="ARBA" id="ARBA00023125"/>
    </source>
</evidence>
<dbReference type="Pfam" id="PF13377">
    <property type="entry name" value="Peripla_BP_3"/>
    <property type="match status" value="1"/>
</dbReference>
<dbReference type="Proteomes" id="UP000240638">
    <property type="component" value="Unassembled WGS sequence"/>
</dbReference>
<dbReference type="InterPro" id="IPR010982">
    <property type="entry name" value="Lambda_DNA-bd_dom_sf"/>
</dbReference>
<dbReference type="Gene3D" id="1.10.260.40">
    <property type="entry name" value="lambda repressor-like DNA-binding domains"/>
    <property type="match status" value="1"/>
</dbReference>
<sequence>MSDSTKSEARPRRTSGRLTLRDVAEHVGVSQISVSRYFQDPTRLSEPLRERIARAVAELGYVPNLVAGGLASARSRVIGMVIPNISGPIFANTIQSFSDAVTAHGYQLLLASSYFSTDLEEHAVRGLLGWSPAALVLTSHFHSPGTEALIAQSQVPVIETWDFQPQRKPLQIGFSHQEAGRIAARHLIERGYQHIAFVLNSVAGDTSALERGDGYAATMREHGRKPIVFSPKEVSPTHAGREALLALLSARIPVDAIVFANDNLAFGALLAAPRVGIRVPQQCAIVGFGDYPLADMVMPSLTTVRPPAREMGELAAARIFALQGDDPPSIATLRRRQKPLSCEIVVRESS</sequence>
<dbReference type="AlphaFoldDB" id="A0A2T3Y0P8"/>
<dbReference type="EMBL" id="PYUC01000001">
    <property type="protein sequence ID" value="PTB22347.1"/>
    <property type="molecule type" value="Genomic_DNA"/>
</dbReference>
<dbReference type="InterPro" id="IPR046335">
    <property type="entry name" value="LacI/GalR-like_sensor"/>
</dbReference>
<name>A0A2T3Y0P8_9BURK</name>
<dbReference type="RefSeq" id="WP_107148730.1">
    <property type="nucleotide sequence ID" value="NZ_PYUC01000001.1"/>
</dbReference>
<dbReference type="PROSITE" id="PS50932">
    <property type="entry name" value="HTH_LACI_2"/>
    <property type="match status" value="1"/>
</dbReference>
<reference evidence="5 6" key="1">
    <citation type="submission" date="2018-03" db="EMBL/GenBank/DDBJ databases">
        <title>Whole genome analyses suggest that Burkholderia sensu lato contains two further novel genera in the rhizoxinica-symbiotica group Mycetohabitans gen. nov., and Trinickia gen. nov.: implications for the evolution of diazotrophy and nodulation in the Burkholderiaceae.</title>
        <authorList>
            <person name="Estrada De Los Santos P."/>
            <person name="Palmer M."/>
            <person name="Chavez-Ramirez B."/>
            <person name="Steenkamp E.T."/>
            <person name="Hirsch A.M."/>
            <person name="Manyaka P."/>
            <person name="Maluk M."/>
            <person name="Lafos M."/>
            <person name="Crook M."/>
            <person name="Gross E."/>
            <person name="Simon M.F."/>
            <person name="Bueno Dos Reis Junior F."/>
            <person name="Poole P.S."/>
            <person name="Venter S.N."/>
            <person name="James E.K."/>
        </authorList>
    </citation>
    <scope>NUCLEOTIDE SEQUENCE [LARGE SCALE GENOMIC DNA]</scope>
    <source>
        <strain evidence="5 6">JPY-366</strain>
    </source>
</reference>
<dbReference type="PANTHER" id="PTHR30146">
    <property type="entry name" value="LACI-RELATED TRANSCRIPTIONAL REPRESSOR"/>
    <property type="match status" value="1"/>
</dbReference>
<dbReference type="CDD" id="cd01392">
    <property type="entry name" value="HTH_LacI"/>
    <property type="match status" value="1"/>
</dbReference>
<keyword evidence="3" id="KW-0804">Transcription</keyword>
<comment type="caution">
    <text evidence="5">The sequence shown here is derived from an EMBL/GenBank/DDBJ whole genome shotgun (WGS) entry which is preliminary data.</text>
</comment>
<dbReference type="InterPro" id="IPR000843">
    <property type="entry name" value="HTH_LacI"/>
</dbReference>
<evidence type="ECO:0000313" key="5">
    <source>
        <dbReference type="EMBL" id="PTB22347.1"/>
    </source>
</evidence>
<dbReference type="InterPro" id="IPR028082">
    <property type="entry name" value="Peripla_BP_I"/>
</dbReference>
<dbReference type="GO" id="GO:0003700">
    <property type="term" value="F:DNA-binding transcription factor activity"/>
    <property type="evidence" value="ECO:0007669"/>
    <property type="project" value="TreeGrafter"/>
</dbReference>
<dbReference type="PANTHER" id="PTHR30146:SF33">
    <property type="entry name" value="TRANSCRIPTIONAL REGULATOR"/>
    <property type="match status" value="1"/>
</dbReference>
<dbReference type="SUPFAM" id="SSF47413">
    <property type="entry name" value="lambda repressor-like DNA-binding domains"/>
    <property type="match status" value="1"/>
</dbReference>
<evidence type="ECO:0000256" key="3">
    <source>
        <dbReference type="ARBA" id="ARBA00023163"/>
    </source>
</evidence>
<keyword evidence="1" id="KW-0805">Transcription regulation</keyword>
<dbReference type="Gene3D" id="3.40.50.2300">
    <property type="match status" value="2"/>
</dbReference>
<accession>A0A2T3Y0P8</accession>
<dbReference type="SUPFAM" id="SSF53822">
    <property type="entry name" value="Periplasmic binding protein-like I"/>
    <property type="match status" value="1"/>
</dbReference>
<dbReference type="CDD" id="cd01575">
    <property type="entry name" value="PBP1_GntR"/>
    <property type="match status" value="1"/>
</dbReference>
<evidence type="ECO:0000256" key="1">
    <source>
        <dbReference type="ARBA" id="ARBA00023015"/>
    </source>
</evidence>